<name>A0AB39BN58_9BACI</name>
<dbReference type="InterPro" id="IPR050222">
    <property type="entry name" value="MATE_MdtK"/>
</dbReference>
<evidence type="ECO:0000256" key="5">
    <source>
        <dbReference type="ARBA" id="ARBA00022448"/>
    </source>
</evidence>
<dbReference type="GO" id="GO:0006811">
    <property type="term" value="P:monoatomic ion transport"/>
    <property type="evidence" value="ECO:0007669"/>
    <property type="project" value="UniProtKB-KW"/>
</dbReference>
<reference evidence="14" key="1">
    <citation type="submission" date="2024-07" db="EMBL/GenBank/DDBJ databases">
        <title>Identification and characteristics of an arsenic-resistant bacterial isolate, which belongs to a novel species.</title>
        <authorList>
            <person name="Juszczyk A."/>
            <person name="Kowalczyk A."/>
            <person name="Was K."/>
            <person name="Kosowicz W."/>
            <person name="Budzyn A."/>
            <person name="Latowski D."/>
        </authorList>
    </citation>
    <scope>NUCLEOTIDE SEQUENCE</scope>
    <source>
        <strain evidence="14">As8PL</strain>
        <plasmid evidence="14">unnamed</plasmid>
    </source>
</reference>
<evidence type="ECO:0000256" key="2">
    <source>
        <dbReference type="ARBA" id="ARBA00004651"/>
    </source>
</evidence>
<protein>
    <recommendedName>
        <fullName evidence="4">Probable multidrug resistance protein NorM</fullName>
    </recommendedName>
    <alternativeName>
        <fullName evidence="12">Multidrug-efflux transporter</fullName>
    </alternativeName>
</protein>
<feature type="transmembrane region" description="Helical" evidence="13">
    <location>
        <begin position="253"/>
        <end position="273"/>
    </location>
</feature>
<dbReference type="NCBIfam" id="TIGR00797">
    <property type="entry name" value="matE"/>
    <property type="match status" value="1"/>
</dbReference>
<evidence type="ECO:0000256" key="7">
    <source>
        <dbReference type="ARBA" id="ARBA00022475"/>
    </source>
</evidence>
<feature type="transmembrane region" description="Helical" evidence="13">
    <location>
        <begin position="279"/>
        <end position="301"/>
    </location>
</feature>
<feature type="transmembrane region" description="Helical" evidence="13">
    <location>
        <begin position="91"/>
        <end position="109"/>
    </location>
</feature>
<evidence type="ECO:0000256" key="12">
    <source>
        <dbReference type="ARBA" id="ARBA00031636"/>
    </source>
</evidence>
<dbReference type="AlphaFoldDB" id="A0AB39BN58"/>
<organism evidence="14">
    <name type="scientific">Alkalihalophilus sp. As8PL</name>
    <dbReference type="NCBI Taxonomy" id="3237103"/>
    <lineage>
        <taxon>Bacteria</taxon>
        <taxon>Bacillati</taxon>
        <taxon>Bacillota</taxon>
        <taxon>Bacilli</taxon>
        <taxon>Bacillales</taxon>
        <taxon>Bacillaceae</taxon>
        <taxon>Alkalihalophilus</taxon>
    </lineage>
</organism>
<dbReference type="GO" id="GO:0005886">
    <property type="term" value="C:plasma membrane"/>
    <property type="evidence" value="ECO:0007669"/>
    <property type="project" value="UniProtKB-SubCell"/>
</dbReference>
<dbReference type="GO" id="GO:0015297">
    <property type="term" value="F:antiporter activity"/>
    <property type="evidence" value="ECO:0007669"/>
    <property type="project" value="UniProtKB-KW"/>
</dbReference>
<evidence type="ECO:0000256" key="1">
    <source>
        <dbReference type="ARBA" id="ARBA00003408"/>
    </source>
</evidence>
<proteinExistence type="inferred from homology"/>
<feature type="transmembrane region" description="Helical" evidence="13">
    <location>
        <begin position="313"/>
        <end position="333"/>
    </location>
</feature>
<keyword evidence="7" id="KW-1003">Cell membrane</keyword>
<keyword evidence="14" id="KW-0614">Plasmid</keyword>
<evidence type="ECO:0000256" key="8">
    <source>
        <dbReference type="ARBA" id="ARBA00022692"/>
    </source>
</evidence>
<feature type="transmembrane region" description="Helical" evidence="13">
    <location>
        <begin position="7"/>
        <end position="30"/>
    </location>
</feature>
<dbReference type="CDD" id="cd13137">
    <property type="entry name" value="MATE_NorM_like"/>
    <property type="match status" value="1"/>
</dbReference>
<evidence type="ECO:0000256" key="13">
    <source>
        <dbReference type="SAM" id="Phobius"/>
    </source>
</evidence>
<evidence type="ECO:0000313" key="14">
    <source>
        <dbReference type="EMBL" id="XDI35231.1"/>
    </source>
</evidence>
<feature type="transmembrane region" description="Helical" evidence="13">
    <location>
        <begin position="50"/>
        <end position="70"/>
    </location>
</feature>
<dbReference type="PANTHER" id="PTHR43298">
    <property type="entry name" value="MULTIDRUG RESISTANCE PROTEIN NORM-RELATED"/>
    <property type="match status" value="1"/>
</dbReference>
<dbReference type="EMBL" id="CP162550">
    <property type="protein sequence ID" value="XDI35231.1"/>
    <property type="molecule type" value="Genomic_DNA"/>
</dbReference>
<evidence type="ECO:0000256" key="11">
    <source>
        <dbReference type="ARBA" id="ARBA00023136"/>
    </source>
</evidence>
<feature type="transmembrane region" description="Helical" evidence="13">
    <location>
        <begin position="162"/>
        <end position="183"/>
    </location>
</feature>
<gene>
    <name evidence="14" type="ORF">AB3N04_00495</name>
</gene>
<dbReference type="PIRSF" id="PIRSF006603">
    <property type="entry name" value="DinF"/>
    <property type="match status" value="1"/>
</dbReference>
<dbReference type="InterPro" id="IPR002528">
    <property type="entry name" value="MATE_fam"/>
</dbReference>
<keyword evidence="10" id="KW-0406">Ion transport</keyword>
<evidence type="ECO:0000256" key="4">
    <source>
        <dbReference type="ARBA" id="ARBA00020268"/>
    </source>
</evidence>
<keyword evidence="8 13" id="KW-0812">Transmembrane</keyword>
<geneLocation type="plasmid" evidence="14">
    <name>unnamed</name>
</geneLocation>
<accession>A0AB39BN58</accession>
<feature type="transmembrane region" description="Helical" evidence="13">
    <location>
        <begin position="129"/>
        <end position="150"/>
    </location>
</feature>
<keyword evidence="5" id="KW-0813">Transport</keyword>
<dbReference type="PANTHER" id="PTHR43298:SF2">
    <property type="entry name" value="FMN_FAD EXPORTER YEEO-RELATED"/>
    <property type="match status" value="1"/>
</dbReference>
<dbReference type="RefSeq" id="WP_368502846.1">
    <property type="nucleotide sequence ID" value="NZ_CP162550.1"/>
</dbReference>
<evidence type="ECO:0000256" key="10">
    <source>
        <dbReference type="ARBA" id="ARBA00023065"/>
    </source>
</evidence>
<keyword evidence="9 13" id="KW-1133">Transmembrane helix</keyword>
<feature type="transmembrane region" description="Helical" evidence="13">
    <location>
        <begin position="345"/>
        <end position="370"/>
    </location>
</feature>
<comment type="subcellular location">
    <subcellularLocation>
        <location evidence="2">Cell membrane</location>
        <topology evidence="2">Multi-pass membrane protein</topology>
    </subcellularLocation>
</comment>
<dbReference type="InterPro" id="IPR048279">
    <property type="entry name" value="MdtK-like"/>
</dbReference>
<dbReference type="GO" id="GO:0042910">
    <property type="term" value="F:xenobiotic transmembrane transporter activity"/>
    <property type="evidence" value="ECO:0007669"/>
    <property type="project" value="InterPro"/>
</dbReference>
<evidence type="ECO:0000256" key="3">
    <source>
        <dbReference type="ARBA" id="ARBA00010199"/>
    </source>
</evidence>
<feature type="transmembrane region" description="Helical" evidence="13">
    <location>
        <begin position="409"/>
        <end position="430"/>
    </location>
</feature>
<feature type="transmembrane region" description="Helical" evidence="13">
    <location>
        <begin position="189"/>
        <end position="211"/>
    </location>
</feature>
<keyword evidence="11 13" id="KW-0472">Membrane</keyword>
<evidence type="ECO:0000256" key="6">
    <source>
        <dbReference type="ARBA" id="ARBA00022449"/>
    </source>
</evidence>
<feature type="transmembrane region" description="Helical" evidence="13">
    <location>
        <begin position="382"/>
        <end position="403"/>
    </location>
</feature>
<dbReference type="Pfam" id="PF01554">
    <property type="entry name" value="MatE"/>
    <property type="match status" value="2"/>
</dbReference>
<sequence>MSTKDRLKVVIVLALPAVIENFFQTMLGFVDTFFVAQLGLVEVSAVGVTNAILAIYFAIFMAVGVGVNVLMANAIGAGKPKRASHIAQQSLILATILGALTGVVTLIFAEPLLMLMGVDEAVLSTGTLYFRIVAIPSIFMSYMFVLSSILRGVGDTRSPMKATIAANVVNAVLDFVLIFGILFIPALDIVGAALATVISRIIGSALLVYYIKKSKDITFTNEDWSFDMSHQKELLNLGTPAAGERLAMRIGQVIYFGFIVALGTNTFAAHQIAGNIEVFSYMIGYGFAAVATIIVGKQIGAGDFEEAKSYAKLIALLSAGFMLPMGAGLFFLGEWIGTFFTKDPVVIAEIGIALKIAAFFQPFLAIVLILTGAFQGANNTKYPMYLTTTGMWVIRTGLVYVLAIQLEMGITGVWIAIGVDIIFRAAVLWYRLETNRWISIEVQKDAPCHPKTKQPELDDCVNNY</sequence>
<keyword evidence="6" id="KW-0050">Antiport</keyword>
<evidence type="ECO:0000256" key="9">
    <source>
        <dbReference type="ARBA" id="ARBA00022989"/>
    </source>
</evidence>
<comment type="similarity">
    <text evidence="3">Belongs to the multi antimicrobial extrusion (MATE) (TC 2.A.66.1) family.</text>
</comment>
<comment type="function">
    <text evidence="1">Multidrug efflux pump.</text>
</comment>